<protein>
    <recommendedName>
        <fullName evidence="4">Pilus assembly protein</fullName>
    </recommendedName>
</protein>
<keyword evidence="1" id="KW-0472">Membrane</keyword>
<evidence type="ECO:0008006" key="4">
    <source>
        <dbReference type="Google" id="ProtNLM"/>
    </source>
</evidence>
<reference evidence="2 3" key="1">
    <citation type="submission" date="2016-10" db="EMBL/GenBank/DDBJ databases">
        <authorList>
            <person name="de Groot N.N."/>
        </authorList>
    </citation>
    <scope>NUCLEOTIDE SEQUENCE [LARGE SCALE GENOMIC DNA]</scope>
    <source>
        <strain evidence="2 3">CGMCC 1.10836</strain>
    </source>
</reference>
<gene>
    <name evidence="2" type="ORF">SAMN05216227_1005112</name>
</gene>
<dbReference type="AlphaFoldDB" id="A0A1H8CRH2"/>
<accession>A0A1H8CRH2</accession>
<evidence type="ECO:0000313" key="3">
    <source>
        <dbReference type="Proteomes" id="UP000183002"/>
    </source>
</evidence>
<evidence type="ECO:0000313" key="2">
    <source>
        <dbReference type="EMBL" id="SEM97610.1"/>
    </source>
</evidence>
<proteinExistence type="predicted"/>
<dbReference type="OrthoDB" id="5525128at2"/>
<sequence>MGHCLEFLKSEDGAVTIDWVVLTAAVIGIGFLILVPIAFSSDSAATVIAADIAVQPIGYNR</sequence>
<dbReference type="STRING" id="1077947.SAMN05216227_1005112"/>
<keyword evidence="1" id="KW-1133">Transmembrane helix</keyword>
<keyword evidence="3" id="KW-1185">Reference proteome</keyword>
<organism evidence="2 3">
    <name type="scientific">Pseudorhodobacter antarcticus</name>
    <dbReference type="NCBI Taxonomy" id="1077947"/>
    <lineage>
        <taxon>Bacteria</taxon>
        <taxon>Pseudomonadati</taxon>
        <taxon>Pseudomonadota</taxon>
        <taxon>Alphaproteobacteria</taxon>
        <taxon>Rhodobacterales</taxon>
        <taxon>Paracoccaceae</taxon>
        <taxon>Pseudorhodobacter</taxon>
    </lineage>
</organism>
<name>A0A1H8CRH2_9RHOB</name>
<dbReference type="Proteomes" id="UP000183002">
    <property type="component" value="Unassembled WGS sequence"/>
</dbReference>
<evidence type="ECO:0000256" key="1">
    <source>
        <dbReference type="SAM" id="Phobius"/>
    </source>
</evidence>
<dbReference type="RefSeq" id="WP_050520735.1">
    <property type="nucleotide sequence ID" value="NZ_FOCO01000005.1"/>
</dbReference>
<dbReference type="EMBL" id="FOCO01000005">
    <property type="protein sequence ID" value="SEM97610.1"/>
    <property type="molecule type" value="Genomic_DNA"/>
</dbReference>
<feature type="transmembrane region" description="Helical" evidence="1">
    <location>
        <begin position="19"/>
        <end position="39"/>
    </location>
</feature>
<keyword evidence="1" id="KW-0812">Transmembrane</keyword>